<keyword evidence="3" id="KW-1185">Reference proteome</keyword>
<dbReference type="GeneID" id="6081423"/>
<sequence>MSAKWYPEGYSYPTLPPNFGGSPATSSSGNSSGHRPSPSRSTVPARDGAAGRVGYYDRSIKSTSCHTSVLGHPPLDSTAGRPELVSGVDYFKIGEIVQIRRYHSADNAYSNWLPGRVVRPIFKPCTIGGDSRSYVVSYTDPYTQDYKEKTFSPWLNEISEIALERPSSACSNKPTKESTDTAAVPRMNAPVYARVKLPQWTKEGTQESRRVWVPALPLAPPGVHGLHIRVLAGQAAHQEFSGVTEILPYSPKTVSECRKKGQLVEGDGLKRYL</sequence>
<protein>
    <submittedName>
        <fullName evidence="2">Predicted protein</fullName>
    </submittedName>
</protein>
<dbReference type="InParanoid" id="B0DP89"/>
<dbReference type="RefSeq" id="XP_001885790.1">
    <property type="nucleotide sequence ID" value="XM_001885755.1"/>
</dbReference>
<dbReference type="Proteomes" id="UP000001194">
    <property type="component" value="Unassembled WGS sequence"/>
</dbReference>
<accession>B0DP89</accession>
<feature type="compositionally biased region" description="Low complexity" evidence="1">
    <location>
        <begin position="20"/>
        <end position="41"/>
    </location>
</feature>
<gene>
    <name evidence="2" type="ORF">LACBIDRAFT_331358</name>
</gene>
<dbReference type="EMBL" id="DS547123">
    <property type="protein sequence ID" value="EDR03642.1"/>
    <property type="molecule type" value="Genomic_DNA"/>
</dbReference>
<name>B0DP89_LACBS</name>
<dbReference type="AlphaFoldDB" id="B0DP89"/>
<dbReference type="KEGG" id="lbc:LACBIDRAFT_331358"/>
<evidence type="ECO:0000313" key="3">
    <source>
        <dbReference type="Proteomes" id="UP000001194"/>
    </source>
</evidence>
<organism evidence="3">
    <name type="scientific">Laccaria bicolor (strain S238N-H82 / ATCC MYA-4686)</name>
    <name type="common">Bicoloured deceiver</name>
    <name type="synonym">Laccaria laccata var. bicolor</name>
    <dbReference type="NCBI Taxonomy" id="486041"/>
    <lineage>
        <taxon>Eukaryota</taxon>
        <taxon>Fungi</taxon>
        <taxon>Dikarya</taxon>
        <taxon>Basidiomycota</taxon>
        <taxon>Agaricomycotina</taxon>
        <taxon>Agaricomycetes</taxon>
        <taxon>Agaricomycetidae</taxon>
        <taxon>Agaricales</taxon>
        <taxon>Agaricineae</taxon>
        <taxon>Hydnangiaceae</taxon>
        <taxon>Laccaria</taxon>
    </lineage>
</organism>
<dbReference type="HOGENOM" id="CLU_1019658_0_0_1"/>
<evidence type="ECO:0000313" key="2">
    <source>
        <dbReference type="EMBL" id="EDR03642.1"/>
    </source>
</evidence>
<proteinExistence type="predicted"/>
<evidence type="ECO:0000256" key="1">
    <source>
        <dbReference type="SAM" id="MobiDB-lite"/>
    </source>
</evidence>
<feature type="region of interest" description="Disordered" evidence="1">
    <location>
        <begin position="1"/>
        <end position="49"/>
    </location>
</feature>
<dbReference type="OrthoDB" id="2858062at2759"/>
<reference evidence="2 3" key="1">
    <citation type="journal article" date="2008" name="Nature">
        <title>The genome of Laccaria bicolor provides insights into mycorrhizal symbiosis.</title>
        <authorList>
            <person name="Martin F."/>
            <person name="Aerts A."/>
            <person name="Ahren D."/>
            <person name="Brun A."/>
            <person name="Danchin E.G.J."/>
            <person name="Duchaussoy F."/>
            <person name="Gibon J."/>
            <person name="Kohler A."/>
            <person name="Lindquist E."/>
            <person name="Pereda V."/>
            <person name="Salamov A."/>
            <person name="Shapiro H.J."/>
            <person name="Wuyts J."/>
            <person name="Blaudez D."/>
            <person name="Buee M."/>
            <person name="Brokstein P."/>
            <person name="Canbaeck B."/>
            <person name="Cohen D."/>
            <person name="Courty P.E."/>
            <person name="Coutinho P.M."/>
            <person name="Delaruelle C."/>
            <person name="Detter J.C."/>
            <person name="Deveau A."/>
            <person name="DiFazio S."/>
            <person name="Duplessis S."/>
            <person name="Fraissinet-Tachet L."/>
            <person name="Lucic E."/>
            <person name="Frey-Klett P."/>
            <person name="Fourrey C."/>
            <person name="Feussner I."/>
            <person name="Gay G."/>
            <person name="Grimwood J."/>
            <person name="Hoegger P.J."/>
            <person name="Jain P."/>
            <person name="Kilaru S."/>
            <person name="Labbe J."/>
            <person name="Lin Y.C."/>
            <person name="Legue V."/>
            <person name="Le Tacon F."/>
            <person name="Marmeisse R."/>
            <person name="Melayah D."/>
            <person name="Montanini B."/>
            <person name="Muratet M."/>
            <person name="Nehls U."/>
            <person name="Niculita-Hirzel H."/>
            <person name="Oudot-Le Secq M.P."/>
            <person name="Peter M."/>
            <person name="Quesneville H."/>
            <person name="Rajashekar B."/>
            <person name="Reich M."/>
            <person name="Rouhier N."/>
            <person name="Schmutz J."/>
            <person name="Yin T."/>
            <person name="Chalot M."/>
            <person name="Henrissat B."/>
            <person name="Kuees U."/>
            <person name="Lucas S."/>
            <person name="Van de Peer Y."/>
            <person name="Podila G.K."/>
            <person name="Polle A."/>
            <person name="Pukkila P.J."/>
            <person name="Richardson P.M."/>
            <person name="Rouze P."/>
            <person name="Sanders I.R."/>
            <person name="Stajich J.E."/>
            <person name="Tunlid A."/>
            <person name="Tuskan G."/>
            <person name="Grigoriev I.V."/>
        </authorList>
    </citation>
    <scope>NUCLEOTIDE SEQUENCE [LARGE SCALE GENOMIC DNA]</scope>
    <source>
        <strain evidence="3">S238N-H82 / ATCC MYA-4686</strain>
    </source>
</reference>